<accession>A0A5N6L9P9</accession>
<gene>
    <name evidence="1" type="ORF">E3N88_45280</name>
</gene>
<dbReference type="Proteomes" id="UP000326396">
    <property type="component" value="Unassembled WGS sequence"/>
</dbReference>
<keyword evidence="2" id="KW-1185">Reference proteome</keyword>
<reference evidence="1 2" key="1">
    <citation type="submission" date="2019-05" db="EMBL/GenBank/DDBJ databases">
        <title>Mikania micrantha, genome provides insights into the molecular mechanism of rapid growth.</title>
        <authorList>
            <person name="Liu B."/>
        </authorList>
    </citation>
    <scope>NUCLEOTIDE SEQUENCE [LARGE SCALE GENOMIC DNA]</scope>
    <source>
        <strain evidence="1">NLD-2019</strain>
        <tissue evidence="1">Leaf</tissue>
    </source>
</reference>
<evidence type="ECO:0000313" key="1">
    <source>
        <dbReference type="EMBL" id="KAC9767787.1"/>
    </source>
</evidence>
<proteinExistence type="predicted"/>
<sequence>MCLSEKDVKFLNSQEMKVDQDHLEDALKFVVYVRVIVKNEAWSRAKGNVSTLMFKSGESGVSEQEKEAGETQNQGRLLGYKMSVDVSWVQYSGRVTTFGWHHSLPKYLKLSSSETLRQFQLDQKEVKTHEKLQEGSTNNEYICGAQLLVDHRA</sequence>
<name>A0A5N6L9P9_9ASTR</name>
<protein>
    <submittedName>
        <fullName evidence="1">Uncharacterized protein</fullName>
    </submittedName>
</protein>
<dbReference type="AlphaFoldDB" id="A0A5N6L9P9"/>
<evidence type="ECO:0000313" key="2">
    <source>
        <dbReference type="Proteomes" id="UP000326396"/>
    </source>
</evidence>
<dbReference type="EMBL" id="SZYD01002249">
    <property type="protein sequence ID" value="KAC9767787.1"/>
    <property type="molecule type" value="Genomic_DNA"/>
</dbReference>
<organism evidence="1 2">
    <name type="scientific">Mikania micrantha</name>
    <name type="common">bitter vine</name>
    <dbReference type="NCBI Taxonomy" id="192012"/>
    <lineage>
        <taxon>Eukaryota</taxon>
        <taxon>Viridiplantae</taxon>
        <taxon>Streptophyta</taxon>
        <taxon>Embryophyta</taxon>
        <taxon>Tracheophyta</taxon>
        <taxon>Spermatophyta</taxon>
        <taxon>Magnoliopsida</taxon>
        <taxon>eudicotyledons</taxon>
        <taxon>Gunneridae</taxon>
        <taxon>Pentapetalae</taxon>
        <taxon>asterids</taxon>
        <taxon>campanulids</taxon>
        <taxon>Asterales</taxon>
        <taxon>Asteraceae</taxon>
        <taxon>Asteroideae</taxon>
        <taxon>Heliantheae alliance</taxon>
        <taxon>Eupatorieae</taxon>
        <taxon>Mikania</taxon>
    </lineage>
</organism>
<comment type="caution">
    <text evidence="1">The sequence shown here is derived from an EMBL/GenBank/DDBJ whole genome shotgun (WGS) entry which is preliminary data.</text>
</comment>